<dbReference type="InterPro" id="IPR000014">
    <property type="entry name" value="PAS"/>
</dbReference>
<dbReference type="InterPro" id="IPR042240">
    <property type="entry name" value="CHASE_sf"/>
</dbReference>
<dbReference type="EC" id="2.7.13.3" evidence="3"/>
<dbReference type="Gene3D" id="3.40.50.2300">
    <property type="match status" value="2"/>
</dbReference>
<evidence type="ECO:0000256" key="10">
    <source>
        <dbReference type="ARBA" id="ARBA00022989"/>
    </source>
</evidence>
<evidence type="ECO:0000256" key="14">
    <source>
        <dbReference type="ARBA" id="ARBA00068150"/>
    </source>
</evidence>
<dbReference type="Gene3D" id="3.30.450.20">
    <property type="entry name" value="PAS domain"/>
    <property type="match status" value="1"/>
</dbReference>
<dbReference type="SMART" id="SM00388">
    <property type="entry name" value="HisKA"/>
    <property type="match status" value="1"/>
</dbReference>
<keyword evidence="9" id="KW-0067">ATP-binding</keyword>
<protein>
    <recommendedName>
        <fullName evidence="14">Sensory/regulatory protein RpfC</fullName>
        <ecNumber evidence="3">2.7.13.3</ecNumber>
    </recommendedName>
</protein>
<dbReference type="EMBL" id="QFXE01000006">
    <property type="protein sequence ID" value="RDH87227.1"/>
    <property type="molecule type" value="Genomic_DNA"/>
</dbReference>
<evidence type="ECO:0000256" key="6">
    <source>
        <dbReference type="ARBA" id="ARBA00022692"/>
    </source>
</evidence>
<feature type="domain" description="Response regulatory" evidence="18">
    <location>
        <begin position="888"/>
        <end position="1005"/>
    </location>
</feature>
<dbReference type="CDD" id="cd17546">
    <property type="entry name" value="REC_hyHK_CKI1_RcsC-like"/>
    <property type="match status" value="2"/>
</dbReference>
<dbReference type="Gene3D" id="3.30.450.350">
    <property type="entry name" value="CHASE domain"/>
    <property type="match status" value="1"/>
</dbReference>
<dbReference type="InterPro" id="IPR013767">
    <property type="entry name" value="PAS_fold"/>
</dbReference>
<dbReference type="InterPro" id="IPR005467">
    <property type="entry name" value="His_kinase_dom"/>
</dbReference>
<comment type="caution">
    <text evidence="21">The sequence shown here is derived from an EMBL/GenBank/DDBJ whole genome shotgun (WGS) entry which is preliminary data.</text>
</comment>
<keyword evidence="11" id="KW-0902">Two-component regulatory system</keyword>
<dbReference type="InterPro" id="IPR011006">
    <property type="entry name" value="CheY-like_superfamily"/>
</dbReference>
<dbReference type="SUPFAM" id="SSF55874">
    <property type="entry name" value="ATPase domain of HSP90 chaperone/DNA topoisomerase II/histidine kinase"/>
    <property type="match status" value="1"/>
</dbReference>
<reference evidence="21 22" key="1">
    <citation type="journal article" date="2018" name="ISME J.">
        <title>Endosymbiont genomes yield clues of tubeworm success.</title>
        <authorList>
            <person name="Li Y."/>
            <person name="Liles M.R."/>
            <person name="Halanych K.M."/>
        </authorList>
    </citation>
    <scope>NUCLEOTIDE SEQUENCE [LARGE SCALE GENOMIC DNA]</scope>
    <source>
        <strain evidence="21">A1462</strain>
    </source>
</reference>
<gene>
    <name evidence="21" type="ORF">DIZ78_05340</name>
</gene>
<dbReference type="InterPro" id="IPR004358">
    <property type="entry name" value="Sig_transdc_His_kin-like_C"/>
</dbReference>
<evidence type="ECO:0000256" key="9">
    <source>
        <dbReference type="ARBA" id="ARBA00022840"/>
    </source>
</evidence>
<dbReference type="PANTHER" id="PTHR45339">
    <property type="entry name" value="HYBRID SIGNAL TRANSDUCTION HISTIDINE KINASE J"/>
    <property type="match status" value="1"/>
</dbReference>
<keyword evidence="22" id="KW-1185">Reference proteome</keyword>
<feature type="domain" description="CHASE" evidence="20">
    <location>
        <begin position="78"/>
        <end position="242"/>
    </location>
</feature>
<dbReference type="Proteomes" id="UP000254771">
    <property type="component" value="Unassembled WGS sequence"/>
</dbReference>
<evidence type="ECO:0000256" key="5">
    <source>
        <dbReference type="ARBA" id="ARBA00022679"/>
    </source>
</evidence>
<dbReference type="InterPro" id="IPR036097">
    <property type="entry name" value="HisK_dim/P_sf"/>
</dbReference>
<dbReference type="PANTHER" id="PTHR45339:SF1">
    <property type="entry name" value="HYBRID SIGNAL TRANSDUCTION HISTIDINE KINASE J"/>
    <property type="match status" value="1"/>
</dbReference>
<evidence type="ECO:0000259" key="20">
    <source>
        <dbReference type="PROSITE" id="PS50839"/>
    </source>
</evidence>
<dbReference type="Gene3D" id="3.30.565.10">
    <property type="entry name" value="Histidine kinase-like ATPase, C-terminal domain"/>
    <property type="match status" value="1"/>
</dbReference>
<keyword evidence="7" id="KW-0547">Nucleotide-binding</keyword>
<dbReference type="PROSITE" id="PS50110">
    <property type="entry name" value="RESPONSE_REGULATORY"/>
    <property type="match status" value="2"/>
</dbReference>
<comment type="subunit">
    <text evidence="13">At low DSF concentrations, interacts with RpfF.</text>
</comment>
<organism evidence="21 22">
    <name type="scientific">endosymbiont of Escarpia spicata</name>
    <dbReference type="NCBI Taxonomy" id="2200908"/>
    <lineage>
        <taxon>Bacteria</taxon>
        <taxon>Pseudomonadati</taxon>
        <taxon>Pseudomonadota</taxon>
        <taxon>Gammaproteobacteria</taxon>
        <taxon>sulfur-oxidizing symbionts</taxon>
    </lineage>
</organism>
<dbReference type="PROSITE" id="PS50112">
    <property type="entry name" value="PAS"/>
    <property type="match status" value="1"/>
</dbReference>
<dbReference type="InterPro" id="IPR003661">
    <property type="entry name" value="HisK_dim/P_dom"/>
</dbReference>
<feature type="transmembrane region" description="Helical" evidence="16">
    <location>
        <begin position="317"/>
        <end position="338"/>
    </location>
</feature>
<dbReference type="Pfam" id="PF03924">
    <property type="entry name" value="CHASE"/>
    <property type="match status" value="1"/>
</dbReference>
<dbReference type="NCBIfam" id="TIGR00229">
    <property type="entry name" value="sensory_box"/>
    <property type="match status" value="1"/>
</dbReference>
<dbReference type="GO" id="GO:0005524">
    <property type="term" value="F:ATP binding"/>
    <property type="evidence" value="ECO:0007669"/>
    <property type="project" value="UniProtKB-KW"/>
</dbReference>
<keyword evidence="10 16" id="KW-1133">Transmembrane helix</keyword>
<evidence type="ECO:0000256" key="1">
    <source>
        <dbReference type="ARBA" id="ARBA00000085"/>
    </source>
</evidence>
<dbReference type="FunFam" id="1.10.287.130:FF:000002">
    <property type="entry name" value="Two-component osmosensing histidine kinase"/>
    <property type="match status" value="1"/>
</dbReference>
<dbReference type="SUPFAM" id="SSF47384">
    <property type="entry name" value="Homodimeric domain of signal transducing histidine kinase"/>
    <property type="match status" value="1"/>
</dbReference>
<evidence type="ECO:0000256" key="12">
    <source>
        <dbReference type="ARBA" id="ARBA00023136"/>
    </source>
</evidence>
<evidence type="ECO:0000256" key="2">
    <source>
        <dbReference type="ARBA" id="ARBA00004370"/>
    </source>
</evidence>
<dbReference type="InterPro" id="IPR006189">
    <property type="entry name" value="CHASE_dom"/>
</dbReference>
<dbReference type="Pfam" id="PF00072">
    <property type="entry name" value="Response_reg"/>
    <property type="match status" value="2"/>
</dbReference>
<accession>A0A370DQH1</accession>
<evidence type="ECO:0000256" key="4">
    <source>
        <dbReference type="ARBA" id="ARBA00022553"/>
    </source>
</evidence>
<feature type="domain" description="PAS" evidence="19">
    <location>
        <begin position="358"/>
        <end position="402"/>
    </location>
</feature>
<dbReference type="CDD" id="cd00082">
    <property type="entry name" value="HisKA"/>
    <property type="match status" value="1"/>
</dbReference>
<dbReference type="PROSITE" id="PS50839">
    <property type="entry name" value="CHASE"/>
    <property type="match status" value="1"/>
</dbReference>
<feature type="domain" description="Response regulatory" evidence="18">
    <location>
        <begin position="741"/>
        <end position="862"/>
    </location>
</feature>
<comment type="catalytic activity">
    <reaction evidence="1">
        <text>ATP + protein L-histidine = ADP + protein N-phospho-L-histidine.</text>
        <dbReference type="EC" id="2.7.13.3"/>
    </reaction>
</comment>
<comment type="subcellular location">
    <subcellularLocation>
        <location evidence="2">Membrane</location>
    </subcellularLocation>
</comment>
<dbReference type="InterPro" id="IPR035965">
    <property type="entry name" value="PAS-like_dom_sf"/>
</dbReference>
<dbReference type="AlphaFoldDB" id="A0A370DQH1"/>
<feature type="modified residue" description="4-aspartylphosphate" evidence="15">
    <location>
        <position position="937"/>
    </location>
</feature>
<dbReference type="Pfam" id="PF00512">
    <property type="entry name" value="HisKA"/>
    <property type="match status" value="1"/>
</dbReference>
<keyword evidence="6 16" id="KW-0812">Transmembrane</keyword>
<proteinExistence type="predicted"/>
<dbReference type="SMART" id="SM00387">
    <property type="entry name" value="HATPase_c"/>
    <property type="match status" value="1"/>
</dbReference>
<dbReference type="PROSITE" id="PS50109">
    <property type="entry name" value="HIS_KIN"/>
    <property type="match status" value="1"/>
</dbReference>
<keyword evidence="12 16" id="KW-0472">Membrane</keyword>
<dbReference type="InterPro" id="IPR003594">
    <property type="entry name" value="HATPase_dom"/>
</dbReference>
<evidence type="ECO:0000313" key="21">
    <source>
        <dbReference type="EMBL" id="RDH87227.1"/>
    </source>
</evidence>
<keyword evidence="4 15" id="KW-0597">Phosphoprotein</keyword>
<evidence type="ECO:0000256" key="13">
    <source>
        <dbReference type="ARBA" id="ARBA00064003"/>
    </source>
</evidence>
<dbReference type="Pfam" id="PF00989">
    <property type="entry name" value="PAS"/>
    <property type="match status" value="1"/>
</dbReference>
<evidence type="ECO:0000259" key="18">
    <source>
        <dbReference type="PROSITE" id="PS50110"/>
    </source>
</evidence>
<dbReference type="SMART" id="SM00448">
    <property type="entry name" value="REC"/>
    <property type="match status" value="2"/>
</dbReference>
<evidence type="ECO:0000313" key="22">
    <source>
        <dbReference type="Proteomes" id="UP000254771"/>
    </source>
</evidence>
<feature type="transmembrane region" description="Helical" evidence="16">
    <location>
        <begin position="18"/>
        <end position="40"/>
    </location>
</feature>
<evidence type="ECO:0000259" key="19">
    <source>
        <dbReference type="PROSITE" id="PS50112"/>
    </source>
</evidence>
<keyword evidence="8" id="KW-0418">Kinase</keyword>
<evidence type="ECO:0000259" key="17">
    <source>
        <dbReference type="PROSITE" id="PS50109"/>
    </source>
</evidence>
<dbReference type="SMART" id="SM01079">
    <property type="entry name" value="CHASE"/>
    <property type="match status" value="1"/>
</dbReference>
<dbReference type="Pfam" id="PF02518">
    <property type="entry name" value="HATPase_c"/>
    <property type="match status" value="1"/>
</dbReference>
<dbReference type="CDD" id="cd16922">
    <property type="entry name" value="HATPase_EvgS-ArcB-TorS-like"/>
    <property type="match status" value="1"/>
</dbReference>
<dbReference type="GO" id="GO:0006355">
    <property type="term" value="P:regulation of DNA-templated transcription"/>
    <property type="evidence" value="ECO:0007669"/>
    <property type="project" value="InterPro"/>
</dbReference>
<evidence type="ECO:0000256" key="8">
    <source>
        <dbReference type="ARBA" id="ARBA00022777"/>
    </source>
</evidence>
<dbReference type="FunFam" id="3.30.565.10:FF:000010">
    <property type="entry name" value="Sensor histidine kinase RcsC"/>
    <property type="match status" value="1"/>
</dbReference>
<dbReference type="GO" id="GO:0016020">
    <property type="term" value="C:membrane"/>
    <property type="evidence" value="ECO:0007669"/>
    <property type="project" value="UniProtKB-SubCell"/>
</dbReference>
<dbReference type="Gene3D" id="1.10.287.130">
    <property type="match status" value="1"/>
</dbReference>
<dbReference type="CDD" id="cd00130">
    <property type="entry name" value="PAS"/>
    <property type="match status" value="1"/>
</dbReference>
<dbReference type="GO" id="GO:0000155">
    <property type="term" value="F:phosphorelay sensor kinase activity"/>
    <property type="evidence" value="ECO:0007669"/>
    <property type="project" value="InterPro"/>
</dbReference>
<sequence>MTHIGYQSRSVFSVRERVLLWLIGITLCLAAGVVSVFVDLSKAEREFTKQASHIQEVLSRRIGSLEVVLTALVGLHQASDEVADVQFSTFSEELLGPYPYIRSVLSLRRVSASERPLLEQMKQDSGYFQFQISELAEQGKLRPAGDRPEYLTIDQIEPLTPKISQLLGYDALSNPELSAAIDAAVRTGQVAASMPTLLLRGSKGLLVFKARYQGRYPPNTEGERQDMLDGAIAVVLDTDVILKGIIPSPTRADVFLLYPGSESLDQVTRHNMDVEKTDTVSLPAYRPVFSYRRVLDVYGQPVVLKISQQAGMENITAGWLLMAMLSPVVVMLAMTWAWRNQRIRQDQEQELEETIRDDERRFKYVVETAFDAVVMTDQNRKIITWNRRAEQMFGWHSEEMIGMPMPPGLLPTENYLDKLTDRSESDEEMLINDHIETIARHRDGTTFPVEMAISVAAHGKCYQQSAFIRDIRVRKAQEEKLQQAKEAAEAGSRAKSEFLAVMSHEIRTPMNGVLGMTELLLDSGLTGSQRRHAETAHTSGQILLDVINNILDFSKIEANMLRIAQSPFDLQEVVEAVLQMVAEQAREKRLELFSDIPTGIHGKVIGDGPRLRQVLINLVGNAVKFTEKGEIVVRVTPLEETDDEILILFEVQDSGIGISADKLASVFDVFTQEDGSVTRQFGGTGLGLTISRKLVALMGGELGVESEKYYGSRFHFTLRFEKQAGGREPVTASLDQFVGTKVLVVDDNMPIRSLLLRKINEWDMQATGADCGDRALQLLQEAATDGKPYALAILDRMMPGMDGITLARKIKADPKTADIKLLMYSALHEEADGAAWREAGIQAYLSKPARLTELRDRLLSLLADNSSKKEGVDVLPAKPAETAQSGWRILLVEDNLVNQEVAKIMLEQLGCRTDVADNGKVALERVKQKNYDLILMDCHMPEMDGFTATTAIRNQESDGIHVPIIALTADVQKGVQEQCSIAGMNDYLSKPFSQNALQAVMKVWLTEKDKETGFV</sequence>
<evidence type="ECO:0000256" key="3">
    <source>
        <dbReference type="ARBA" id="ARBA00012438"/>
    </source>
</evidence>
<dbReference type="SMART" id="SM00091">
    <property type="entry name" value="PAS"/>
    <property type="match status" value="1"/>
</dbReference>
<dbReference type="InterPro" id="IPR036890">
    <property type="entry name" value="HATPase_C_sf"/>
</dbReference>
<feature type="modified residue" description="4-aspartylphosphate" evidence="15">
    <location>
        <position position="795"/>
    </location>
</feature>
<dbReference type="SUPFAM" id="SSF55785">
    <property type="entry name" value="PYP-like sensor domain (PAS domain)"/>
    <property type="match status" value="1"/>
</dbReference>
<evidence type="ECO:0000256" key="7">
    <source>
        <dbReference type="ARBA" id="ARBA00022741"/>
    </source>
</evidence>
<evidence type="ECO:0000256" key="15">
    <source>
        <dbReference type="PROSITE-ProRule" id="PRU00169"/>
    </source>
</evidence>
<feature type="domain" description="Histidine kinase" evidence="17">
    <location>
        <begin position="501"/>
        <end position="722"/>
    </location>
</feature>
<evidence type="ECO:0000256" key="11">
    <source>
        <dbReference type="ARBA" id="ARBA00023012"/>
    </source>
</evidence>
<keyword evidence="5" id="KW-0808">Transferase</keyword>
<name>A0A370DQH1_9GAMM</name>
<dbReference type="InterPro" id="IPR001789">
    <property type="entry name" value="Sig_transdc_resp-reg_receiver"/>
</dbReference>
<dbReference type="PRINTS" id="PR00344">
    <property type="entry name" value="BCTRLSENSOR"/>
</dbReference>
<dbReference type="SUPFAM" id="SSF52172">
    <property type="entry name" value="CheY-like"/>
    <property type="match status" value="2"/>
</dbReference>
<evidence type="ECO:0000256" key="16">
    <source>
        <dbReference type="SAM" id="Phobius"/>
    </source>
</evidence>